<dbReference type="GO" id="GO:0016747">
    <property type="term" value="F:acyltransferase activity, transferring groups other than amino-acyl groups"/>
    <property type="evidence" value="ECO:0007669"/>
    <property type="project" value="InterPro"/>
</dbReference>
<organism evidence="2 3">
    <name type="scientific">Pseudonocardia dioxanivorans (strain ATCC 55486 / DSM 44775 / JCM 13855 / CB1190)</name>
    <dbReference type="NCBI Taxonomy" id="675635"/>
    <lineage>
        <taxon>Bacteria</taxon>
        <taxon>Bacillati</taxon>
        <taxon>Actinomycetota</taxon>
        <taxon>Actinomycetes</taxon>
        <taxon>Pseudonocardiales</taxon>
        <taxon>Pseudonocardiaceae</taxon>
        <taxon>Pseudonocardia</taxon>
    </lineage>
</organism>
<dbReference type="STRING" id="675635.Psed_1627"/>
<dbReference type="NCBIfam" id="TIGR04045">
    <property type="entry name" value="MSMEG_0567_GNAT"/>
    <property type="match status" value="1"/>
</dbReference>
<dbReference type="HOGENOM" id="CLU_056607_2_1_11"/>
<accession>F4CXX8</accession>
<dbReference type="EMBL" id="CP002593">
    <property type="protein sequence ID" value="AEA23863.1"/>
    <property type="molecule type" value="Genomic_DNA"/>
</dbReference>
<dbReference type="PROSITE" id="PS51186">
    <property type="entry name" value="GNAT"/>
    <property type="match status" value="1"/>
</dbReference>
<dbReference type="CDD" id="cd04301">
    <property type="entry name" value="NAT_SF"/>
    <property type="match status" value="1"/>
</dbReference>
<feature type="domain" description="N-acetyltransferase" evidence="1">
    <location>
        <begin position="17"/>
        <end position="162"/>
    </location>
</feature>
<dbReference type="InterPro" id="IPR000182">
    <property type="entry name" value="GNAT_dom"/>
</dbReference>
<evidence type="ECO:0000259" key="1">
    <source>
        <dbReference type="PROSITE" id="PS51186"/>
    </source>
</evidence>
<keyword evidence="3" id="KW-1185">Reference proteome</keyword>
<evidence type="ECO:0000313" key="3">
    <source>
        <dbReference type="Proteomes" id="UP000007809"/>
    </source>
</evidence>
<dbReference type="InterPro" id="IPR016181">
    <property type="entry name" value="Acyl_CoA_acyltransferase"/>
</dbReference>
<dbReference type="AlphaFoldDB" id="F4CXX8"/>
<dbReference type="KEGG" id="pdx:Psed_1627"/>
<proteinExistence type="predicted"/>
<dbReference type="Proteomes" id="UP000007809">
    <property type="component" value="Chromosome"/>
</dbReference>
<evidence type="ECO:0000313" key="2">
    <source>
        <dbReference type="EMBL" id="AEA23863.1"/>
    </source>
</evidence>
<gene>
    <name evidence="2" type="ordered locus">Psed_1627</name>
</gene>
<dbReference type="SUPFAM" id="SSF55729">
    <property type="entry name" value="Acyl-CoA N-acyltransferases (Nat)"/>
    <property type="match status" value="1"/>
</dbReference>
<reference evidence="2 3" key="1">
    <citation type="journal article" date="2011" name="J. Bacteriol.">
        <title>Genome sequence of the 1,4-dioxane-degrading Pseudonocardia dioxanivorans strain CB1190.</title>
        <authorList>
            <person name="Sales C.M."/>
            <person name="Mahendra S."/>
            <person name="Grostern A."/>
            <person name="Parales R.E."/>
            <person name="Goodwin L.A."/>
            <person name="Woyke T."/>
            <person name="Nolan M."/>
            <person name="Lapidus A."/>
            <person name="Chertkov O."/>
            <person name="Ovchinnikova G."/>
            <person name="Sczyrba A."/>
            <person name="Alvarez-Cohen L."/>
        </authorList>
    </citation>
    <scope>NUCLEOTIDE SEQUENCE [LARGE SCALE GENOMIC DNA]</scope>
    <source>
        <strain evidence="3">ATCC 55486 / DSM 44775 / JCM 13855 / CB1190</strain>
    </source>
</reference>
<protein>
    <submittedName>
        <fullName evidence="2">GCN5-related N-acetyltransferase</fullName>
    </submittedName>
</protein>
<dbReference type="RefSeq" id="WP_013673795.1">
    <property type="nucleotide sequence ID" value="NC_015312.1"/>
</dbReference>
<name>F4CXX8_PSEUX</name>
<dbReference type="Pfam" id="PF00583">
    <property type="entry name" value="Acetyltransf_1"/>
    <property type="match status" value="1"/>
</dbReference>
<dbReference type="InterPro" id="IPR024035">
    <property type="entry name" value="MSMEG_0567_GNAT"/>
</dbReference>
<dbReference type="eggNOG" id="COG2153">
    <property type="taxonomic scope" value="Bacteria"/>
</dbReference>
<dbReference type="Gene3D" id="3.40.630.30">
    <property type="match status" value="1"/>
</dbReference>
<sequence>MSPTACPGTADTLVAACRIAVGAAETGLVHDIRRAVFVTEQRLFDGSDLDEHDADPATIDVLGTVGGAPAGTVRLFPLDPADPTGDWKGDRLAVLPEFRASGLGGPLVRFAVATAGARGGRRMQAMVQLANEAFFLRLGWRRLGAPELYVGRPHLRMDIDLQAARAAC</sequence>
<dbReference type="OrthoDB" id="5173601at2"/>